<dbReference type="InterPro" id="IPR004111">
    <property type="entry name" value="Repressor_TetR_C"/>
</dbReference>
<dbReference type="InterPro" id="IPR050109">
    <property type="entry name" value="HTH-type_TetR-like_transc_reg"/>
</dbReference>
<comment type="caution">
    <text evidence="8">The sequence shown here is derived from an EMBL/GenBank/DDBJ whole genome shotgun (WGS) entry which is preliminary data.</text>
</comment>
<keyword evidence="4" id="KW-0804">Transcription</keyword>
<evidence type="ECO:0000256" key="3">
    <source>
        <dbReference type="ARBA" id="ARBA00023125"/>
    </source>
</evidence>
<dbReference type="Pfam" id="PF00440">
    <property type="entry name" value="TetR_N"/>
    <property type="match status" value="1"/>
</dbReference>
<evidence type="ECO:0000256" key="6">
    <source>
        <dbReference type="SAM" id="MobiDB-lite"/>
    </source>
</evidence>
<dbReference type="SUPFAM" id="SSF48498">
    <property type="entry name" value="Tetracyclin repressor-like, C-terminal domain"/>
    <property type="match status" value="1"/>
</dbReference>
<dbReference type="Gene3D" id="1.10.10.60">
    <property type="entry name" value="Homeodomain-like"/>
    <property type="match status" value="1"/>
</dbReference>
<feature type="domain" description="HTH tetR-type" evidence="7">
    <location>
        <begin position="34"/>
        <end position="94"/>
    </location>
</feature>
<dbReference type="Pfam" id="PF02909">
    <property type="entry name" value="TetR_C_1"/>
    <property type="match status" value="1"/>
</dbReference>
<organism evidence="8 9">
    <name type="scientific">Microlunatus aurantiacus</name>
    <dbReference type="NCBI Taxonomy" id="446786"/>
    <lineage>
        <taxon>Bacteria</taxon>
        <taxon>Bacillati</taxon>
        <taxon>Actinomycetota</taxon>
        <taxon>Actinomycetes</taxon>
        <taxon>Propionibacteriales</taxon>
        <taxon>Propionibacteriaceae</taxon>
        <taxon>Microlunatus</taxon>
    </lineage>
</organism>
<keyword evidence="2" id="KW-0805">Transcription regulation</keyword>
<evidence type="ECO:0000313" key="9">
    <source>
        <dbReference type="Proteomes" id="UP001500051"/>
    </source>
</evidence>
<dbReference type="InterPro" id="IPR009057">
    <property type="entry name" value="Homeodomain-like_sf"/>
</dbReference>
<reference evidence="9" key="1">
    <citation type="journal article" date="2019" name="Int. J. Syst. Evol. Microbiol.">
        <title>The Global Catalogue of Microorganisms (GCM) 10K type strain sequencing project: providing services to taxonomists for standard genome sequencing and annotation.</title>
        <authorList>
            <consortium name="The Broad Institute Genomics Platform"/>
            <consortium name="The Broad Institute Genome Sequencing Center for Infectious Disease"/>
            <person name="Wu L."/>
            <person name="Ma J."/>
        </authorList>
    </citation>
    <scope>NUCLEOTIDE SEQUENCE [LARGE SCALE GENOMIC DNA]</scope>
    <source>
        <strain evidence="9">JCM 16548</strain>
    </source>
</reference>
<name>A0ABP7DN65_9ACTN</name>
<dbReference type="InterPro" id="IPR036271">
    <property type="entry name" value="Tet_transcr_reg_TetR-rel_C_sf"/>
</dbReference>
<dbReference type="PANTHER" id="PTHR30055:SF151">
    <property type="entry name" value="TRANSCRIPTIONAL REGULATORY PROTEIN"/>
    <property type="match status" value="1"/>
</dbReference>
<accession>A0ABP7DN65</accession>
<dbReference type="EMBL" id="BAAAYX010000010">
    <property type="protein sequence ID" value="GAA3707149.1"/>
    <property type="molecule type" value="Genomic_DNA"/>
</dbReference>
<sequence length="254" mass="28028">MTTKSTPGSDTTARPSGQADRSTDDAAAPTERVPLTRQRVLATALRLVDAEGLDALTRRRLARELGRDVMTLYRYAPDQAALLDGIVELVLDELELPDEGQDWQTRLRRSAHNFRRLALAHPHVVNLLLTRPVATAFGLRPPATLRPLEHFLELLTTAGFSAVEAMRIHRAFVGFLYGHLLAELQDTVVNPDETEDLLRLGLHQLPPRQFPILRSLAPDLADYDGVRELDFGLDLLLAGITAIHPDSTSEGKAG</sequence>
<feature type="region of interest" description="Disordered" evidence="6">
    <location>
        <begin position="1"/>
        <end position="34"/>
    </location>
</feature>
<proteinExistence type="predicted"/>
<dbReference type="SUPFAM" id="SSF46689">
    <property type="entry name" value="Homeodomain-like"/>
    <property type="match status" value="1"/>
</dbReference>
<dbReference type="PANTHER" id="PTHR30055">
    <property type="entry name" value="HTH-TYPE TRANSCRIPTIONAL REGULATOR RUTR"/>
    <property type="match status" value="1"/>
</dbReference>
<evidence type="ECO:0000256" key="1">
    <source>
        <dbReference type="ARBA" id="ARBA00022491"/>
    </source>
</evidence>
<gene>
    <name evidence="8" type="ORF">GCM10022204_26360</name>
</gene>
<keyword evidence="3 5" id="KW-0238">DNA-binding</keyword>
<evidence type="ECO:0000313" key="8">
    <source>
        <dbReference type="EMBL" id="GAA3707149.1"/>
    </source>
</evidence>
<dbReference type="RefSeq" id="WP_344812840.1">
    <property type="nucleotide sequence ID" value="NZ_BAAAYX010000010.1"/>
</dbReference>
<dbReference type="PRINTS" id="PR00400">
    <property type="entry name" value="TETREPRESSOR"/>
</dbReference>
<evidence type="ECO:0000256" key="5">
    <source>
        <dbReference type="PROSITE-ProRule" id="PRU00335"/>
    </source>
</evidence>
<evidence type="ECO:0000256" key="4">
    <source>
        <dbReference type="ARBA" id="ARBA00023163"/>
    </source>
</evidence>
<dbReference type="InterPro" id="IPR001647">
    <property type="entry name" value="HTH_TetR"/>
</dbReference>
<keyword evidence="1" id="KW-0678">Repressor</keyword>
<feature type="compositionally biased region" description="Polar residues" evidence="6">
    <location>
        <begin position="1"/>
        <end position="15"/>
    </location>
</feature>
<evidence type="ECO:0000256" key="2">
    <source>
        <dbReference type="ARBA" id="ARBA00023015"/>
    </source>
</evidence>
<dbReference type="Proteomes" id="UP001500051">
    <property type="component" value="Unassembled WGS sequence"/>
</dbReference>
<protein>
    <submittedName>
        <fullName evidence="8">TetR/AcrR family transcriptional regulator C-terminal domain-containing protein</fullName>
    </submittedName>
</protein>
<feature type="DNA-binding region" description="H-T-H motif" evidence="5">
    <location>
        <begin position="57"/>
        <end position="76"/>
    </location>
</feature>
<dbReference type="Gene3D" id="1.10.357.10">
    <property type="entry name" value="Tetracycline Repressor, domain 2"/>
    <property type="match status" value="1"/>
</dbReference>
<dbReference type="PROSITE" id="PS50977">
    <property type="entry name" value="HTH_TETR_2"/>
    <property type="match status" value="1"/>
</dbReference>
<evidence type="ECO:0000259" key="7">
    <source>
        <dbReference type="PROSITE" id="PS50977"/>
    </source>
</evidence>
<keyword evidence="9" id="KW-1185">Reference proteome</keyword>
<dbReference type="InterPro" id="IPR003012">
    <property type="entry name" value="Tet_transcr_reg_TetR"/>
</dbReference>